<dbReference type="PROSITE" id="PS51463">
    <property type="entry name" value="P_GLUCOSE_ISOMERASE_3"/>
    <property type="match status" value="1"/>
</dbReference>
<dbReference type="InterPro" id="IPR018189">
    <property type="entry name" value="Phosphoglucose_isomerase_CS"/>
</dbReference>
<gene>
    <name evidence="8" type="ORF">RIEGSTA812A_PEG_888</name>
</gene>
<dbReference type="GO" id="GO:0005829">
    <property type="term" value="C:cytosol"/>
    <property type="evidence" value="ECO:0007669"/>
    <property type="project" value="TreeGrafter"/>
</dbReference>
<dbReference type="PROSITE" id="PS00765">
    <property type="entry name" value="P_GLUCOSE_ISOMERASE_1"/>
    <property type="match status" value="1"/>
</dbReference>
<reference evidence="8" key="1">
    <citation type="submission" date="2018-10" db="EMBL/GenBank/DDBJ databases">
        <authorList>
            <person name="Gruber-Vodicka H."/>
            <person name="Jaeckle O."/>
        </authorList>
    </citation>
    <scope>NUCLEOTIDE SEQUENCE</scope>
</reference>
<dbReference type="GO" id="GO:0097367">
    <property type="term" value="F:carbohydrate derivative binding"/>
    <property type="evidence" value="ECO:0007669"/>
    <property type="project" value="InterPro"/>
</dbReference>
<comment type="pathway">
    <text evidence="1">Carbohydrate degradation; glycolysis; D-glyceraldehyde 3-phosphate and glycerone phosphate from D-glucose: step 2/4.</text>
</comment>
<dbReference type="EC" id="5.3.1.9" evidence="3"/>
<dbReference type="GO" id="GO:0051156">
    <property type="term" value="P:glucose 6-phosphate metabolic process"/>
    <property type="evidence" value="ECO:0007669"/>
    <property type="project" value="TreeGrafter"/>
</dbReference>
<dbReference type="PRINTS" id="PR00662">
    <property type="entry name" value="G6PISOMERASE"/>
</dbReference>
<dbReference type="InterPro" id="IPR023096">
    <property type="entry name" value="G6P_Isomerase_C"/>
</dbReference>
<evidence type="ECO:0000256" key="1">
    <source>
        <dbReference type="ARBA" id="ARBA00004926"/>
    </source>
</evidence>
<dbReference type="Gene3D" id="3.40.50.10490">
    <property type="entry name" value="Glucose-6-phosphate isomerase like protein, domain 1"/>
    <property type="match status" value="2"/>
</dbReference>
<dbReference type="NCBIfam" id="NF001211">
    <property type="entry name" value="PRK00179.1"/>
    <property type="match status" value="1"/>
</dbReference>
<name>A0A484H7F3_9ZZZZ</name>
<comment type="similarity">
    <text evidence="2">Belongs to the GPI family.</text>
</comment>
<evidence type="ECO:0000256" key="5">
    <source>
        <dbReference type="ARBA" id="ARBA00023152"/>
    </source>
</evidence>
<dbReference type="InterPro" id="IPR001672">
    <property type="entry name" value="G6P_Isomerase"/>
</dbReference>
<comment type="catalytic activity">
    <reaction evidence="7">
        <text>alpha-D-glucose 6-phosphate = beta-D-fructose 6-phosphate</text>
        <dbReference type="Rhea" id="RHEA:11816"/>
        <dbReference type="ChEBI" id="CHEBI:57634"/>
        <dbReference type="ChEBI" id="CHEBI:58225"/>
        <dbReference type="EC" id="5.3.1.9"/>
    </reaction>
</comment>
<evidence type="ECO:0000256" key="7">
    <source>
        <dbReference type="ARBA" id="ARBA00029321"/>
    </source>
</evidence>
<dbReference type="PANTHER" id="PTHR11469:SF1">
    <property type="entry name" value="GLUCOSE-6-PHOSPHATE ISOMERASE"/>
    <property type="match status" value="1"/>
</dbReference>
<evidence type="ECO:0000256" key="3">
    <source>
        <dbReference type="ARBA" id="ARBA00011952"/>
    </source>
</evidence>
<keyword evidence="4" id="KW-0312">Gluconeogenesis</keyword>
<evidence type="ECO:0000256" key="6">
    <source>
        <dbReference type="ARBA" id="ARBA00023235"/>
    </source>
</evidence>
<dbReference type="GO" id="GO:0004347">
    <property type="term" value="F:glucose-6-phosphate isomerase activity"/>
    <property type="evidence" value="ECO:0007669"/>
    <property type="project" value="UniProtKB-EC"/>
</dbReference>
<dbReference type="GO" id="GO:0048029">
    <property type="term" value="F:monosaccharide binding"/>
    <property type="evidence" value="ECO:0007669"/>
    <property type="project" value="TreeGrafter"/>
</dbReference>
<dbReference type="GO" id="GO:0006096">
    <property type="term" value="P:glycolytic process"/>
    <property type="evidence" value="ECO:0007669"/>
    <property type="project" value="UniProtKB-UniPathway"/>
</dbReference>
<keyword evidence="6 8" id="KW-0413">Isomerase</keyword>
<keyword evidence="5" id="KW-0324">Glycolysis</keyword>
<dbReference type="GO" id="GO:0006094">
    <property type="term" value="P:gluconeogenesis"/>
    <property type="evidence" value="ECO:0007669"/>
    <property type="project" value="UniProtKB-KW"/>
</dbReference>
<evidence type="ECO:0000256" key="2">
    <source>
        <dbReference type="ARBA" id="ARBA00006604"/>
    </source>
</evidence>
<dbReference type="Gene3D" id="1.10.1390.10">
    <property type="match status" value="1"/>
</dbReference>
<dbReference type="EMBL" id="LR026963">
    <property type="protein sequence ID" value="VBB69415.1"/>
    <property type="molecule type" value="Genomic_DNA"/>
</dbReference>
<dbReference type="InterPro" id="IPR035482">
    <property type="entry name" value="SIS_PGI_2"/>
</dbReference>
<dbReference type="CDD" id="cd05016">
    <property type="entry name" value="SIS_PGI_2"/>
    <property type="match status" value="1"/>
</dbReference>
<dbReference type="InterPro" id="IPR035476">
    <property type="entry name" value="SIS_PGI_1"/>
</dbReference>
<sequence>MASLTRSVAWQALSEHYHAIRNLHMRDLFTQDPKRFDVFSLKLGDILVDYSKNRITGETLQLLLQLARERDLEAQRARMFSGEKINDVEGRAVLHVALRNRSNRPILMDGEDVMPKVNAVLAKMKRFCESVHGGTWVGTTGKRITDIVNIGIGGSDLGPMMITEALRPYHHATLLPHFVSNIDGTHVTETCRSLDPESTLFIVASKTFTTQETITNAKSARAWLVEQLGEAAVAQHFVALSTNVEAVTEFGIDPNNMFEFWDWVGGRYSLWSAIGLSIAVTIGFEKFEELLSGAHAMDEHFRTAPLEINIPVILGLIGVWYVNFFDAGAYAVLPYDQYLHRLPAYLEQADMESNGKRITHDGEQVDYRTGAVLFGEPGTNGQHSFYQLIHQGTWLIPCDFIAPACSHNPIGNHHAILLSNMFAQGEAMMRGKTATEARAELEAQGLQGQSLEELLPHKVFPGNCPTNTILVRQISPYTLGAIIALYEHKIFVQGVVWNINSYDQWGVELGKQLASRILPQLPGTAPAVGHDSSTTGLIQYYKQWRG</sequence>
<dbReference type="FunFam" id="1.10.1390.10:FF:000001">
    <property type="entry name" value="Glucose-6-phosphate isomerase"/>
    <property type="match status" value="1"/>
</dbReference>
<dbReference type="PANTHER" id="PTHR11469">
    <property type="entry name" value="GLUCOSE-6-PHOSPHATE ISOMERASE"/>
    <property type="match status" value="1"/>
</dbReference>
<dbReference type="CDD" id="cd05015">
    <property type="entry name" value="SIS_PGI_1"/>
    <property type="match status" value="1"/>
</dbReference>
<evidence type="ECO:0000313" key="8">
    <source>
        <dbReference type="EMBL" id="VBB69415.1"/>
    </source>
</evidence>
<evidence type="ECO:0000256" key="4">
    <source>
        <dbReference type="ARBA" id="ARBA00022432"/>
    </source>
</evidence>
<protein>
    <recommendedName>
        <fullName evidence="3">glucose-6-phosphate isomerase</fullName>
        <ecNumber evidence="3">5.3.1.9</ecNumber>
    </recommendedName>
</protein>
<accession>A0A484H7F3</accession>
<organism evidence="8">
    <name type="scientific">invertebrate metagenome</name>
    <dbReference type="NCBI Taxonomy" id="1711999"/>
    <lineage>
        <taxon>unclassified sequences</taxon>
        <taxon>metagenomes</taxon>
        <taxon>organismal metagenomes</taxon>
    </lineage>
</organism>
<proteinExistence type="inferred from homology"/>
<dbReference type="SUPFAM" id="SSF53697">
    <property type="entry name" value="SIS domain"/>
    <property type="match status" value="1"/>
</dbReference>
<dbReference type="FunFam" id="3.40.50.10490:FF:000004">
    <property type="entry name" value="Glucose-6-phosphate isomerase"/>
    <property type="match status" value="1"/>
</dbReference>
<dbReference type="InterPro" id="IPR046348">
    <property type="entry name" value="SIS_dom_sf"/>
</dbReference>
<dbReference type="AlphaFoldDB" id="A0A484H7F3"/>
<dbReference type="PROSITE" id="PS00174">
    <property type="entry name" value="P_GLUCOSE_ISOMERASE_2"/>
    <property type="match status" value="1"/>
</dbReference>
<dbReference type="HAMAP" id="MF_00473">
    <property type="entry name" value="G6P_isomerase"/>
    <property type="match status" value="1"/>
</dbReference>
<dbReference type="Pfam" id="PF00342">
    <property type="entry name" value="PGI"/>
    <property type="match status" value="1"/>
</dbReference>
<dbReference type="UniPathway" id="UPA00109">
    <property type="reaction ID" value="UER00181"/>
</dbReference>